<name>A0A2X0KQ75_9BASI</name>
<organism evidence="2 3">
    <name type="scientific">Microbotryum saponariae</name>
    <dbReference type="NCBI Taxonomy" id="289078"/>
    <lineage>
        <taxon>Eukaryota</taxon>
        <taxon>Fungi</taxon>
        <taxon>Dikarya</taxon>
        <taxon>Basidiomycota</taxon>
        <taxon>Pucciniomycotina</taxon>
        <taxon>Microbotryomycetes</taxon>
        <taxon>Microbotryales</taxon>
        <taxon>Microbotryaceae</taxon>
        <taxon>Microbotryum</taxon>
    </lineage>
</organism>
<proteinExistence type="predicted"/>
<keyword evidence="3" id="KW-1185">Reference proteome</keyword>
<evidence type="ECO:0000313" key="2">
    <source>
        <dbReference type="EMBL" id="SCZ95037.1"/>
    </source>
</evidence>
<dbReference type="AlphaFoldDB" id="A0A2X0KQ75"/>
<dbReference type="EMBL" id="FMWP01000060">
    <property type="protein sequence ID" value="SCZ95037.1"/>
    <property type="molecule type" value="Genomic_DNA"/>
</dbReference>
<dbReference type="STRING" id="289078.A0A2X0KQ75"/>
<feature type="region of interest" description="Disordered" evidence="1">
    <location>
        <begin position="1"/>
        <end position="102"/>
    </location>
</feature>
<feature type="region of interest" description="Disordered" evidence="1">
    <location>
        <begin position="158"/>
        <end position="177"/>
    </location>
</feature>
<sequence>MQTSRPSPSPYFGNAATMASAQSGASFTSQGPQQTSKQQFMPGAEPHHAQQHGFAYEPFPSPASGYPPTTSHYPGHPSYQIANTHAGAGNGDESSNPSGMRVDLLPSPFVFDAYGYPKKSPGLVADTPIAGSPGAQNAFKGQSWMNVAFTRHFGELEMPSRAGNCGNGRNGGGPSQG</sequence>
<dbReference type="Proteomes" id="UP000249723">
    <property type="component" value="Unassembled WGS sequence"/>
</dbReference>
<protein>
    <submittedName>
        <fullName evidence="2">BZ3500_MvSof-1268-A1-R1_Chr11-3g03560 protein</fullName>
    </submittedName>
</protein>
<evidence type="ECO:0000256" key="1">
    <source>
        <dbReference type="SAM" id="MobiDB-lite"/>
    </source>
</evidence>
<gene>
    <name evidence="2" type="ORF">BZ3500_MVSOF-1268-A1-R1_CHR11-3G03560</name>
</gene>
<evidence type="ECO:0000313" key="3">
    <source>
        <dbReference type="Proteomes" id="UP000249723"/>
    </source>
</evidence>
<reference evidence="3" key="1">
    <citation type="submission" date="2016-10" db="EMBL/GenBank/DDBJ databases">
        <authorList>
            <person name="Jeantristanb JTB J.-T."/>
            <person name="Ricardo R."/>
        </authorList>
    </citation>
    <scope>NUCLEOTIDE SEQUENCE [LARGE SCALE GENOMIC DNA]</scope>
</reference>
<accession>A0A2X0KQ75</accession>
<feature type="compositionally biased region" description="Gly residues" evidence="1">
    <location>
        <begin position="165"/>
        <end position="177"/>
    </location>
</feature>
<feature type="compositionally biased region" description="Polar residues" evidence="1">
    <location>
        <begin position="17"/>
        <end position="39"/>
    </location>
</feature>